<proteinExistence type="predicted"/>
<dbReference type="EMBL" id="GBRH01270530">
    <property type="protein sequence ID" value="JAD27365.1"/>
    <property type="molecule type" value="Transcribed_RNA"/>
</dbReference>
<accession>A0A0A8YR61</accession>
<protein>
    <submittedName>
        <fullName evidence="1">Uncharacterized protein</fullName>
    </submittedName>
</protein>
<name>A0A0A8YR61_ARUDO</name>
<sequence>MGVMTLQSTCEKALARM</sequence>
<reference evidence="1" key="2">
    <citation type="journal article" date="2015" name="Data Brief">
        <title>Shoot transcriptome of the giant reed, Arundo donax.</title>
        <authorList>
            <person name="Barrero R.A."/>
            <person name="Guerrero F.D."/>
            <person name="Moolhuijzen P."/>
            <person name="Goolsby J.A."/>
            <person name="Tidwell J."/>
            <person name="Bellgard S.E."/>
            <person name="Bellgard M.I."/>
        </authorList>
    </citation>
    <scope>NUCLEOTIDE SEQUENCE</scope>
    <source>
        <tissue evidence="1">Shoot tissue taken approximately 20 cm above the soil surface</tissue>
    </source>
</reference>
<dbReference type="AlphaFoldDB" id="A0A0A8YR61"/>
<evidence type="ECO:0000313" key="1">
    <source>
        <dbReference type="EMBL" id="JAD27365.1"/>
    </source>
</evidence>
<organism evidence="1">
    <name type="scientific">Arundo donax</name>
    <name type="common">Giant reed</name>
    <name type="synonym">Donax arundinaceus</name>
    <dbReference type="NCBI Taxonomy" id="35708"/>
    <lineage>
        <taxon>Eukaryota</taxon>
        <taxon>Viridiplantae</taxon>
        <taxon>Streptophyta</taxon>
        <taxon>Embryophyta</taxon>
        <taxon>Tracheophyta</taxon>
        <taxon>Spermatophyta</taxon>
        <taxon>Magnoliopsida</taxon>
        <taxon>Liliopsida</taxon>
        <taxon>Poales</taxon>
        <taxon>Poaceae</taxon>
        <taxon>PACMAD clade</taxon>
        <taxon>Arundinoideae</taxon>
        <taxon>Arundineae</taxon>
        <taxon>Arundo</taxon>
    </lineage>
</organism>
<reference evidence="1" key="1">
    <citation type="submission" date="2014-09" db="EMBL/GenBank/DDBJ databases">
        <authorList>
            <person name="Magalhaes I.L.F."/>
            <person name="Oliveira U."/>
            <person name="Santos F.R."/>
            <person name="Vidigal T.H.D.A."/>
            <person name="Brescovit A.D."/>
            <person name="Santos A.J."/>
        </authorList>
    </citation>
    <scope>NUCLEOTIDE SEQUENCE</scope>
    <source>
        <tissue evidence="1">Shoot tissue taken approximately 20 cm above the soil surface</tissue>
    </source>
</reference>